<protein>
    <submittedName>
        <fullName evidence="1">Uncharacterized protein</fullName>
    </submittedName>
</protein>
<evidence type="ECO:0000313" key="2">
    <source>
        <dbReference type="Proteomes" id="UP001065298"/>
    </source>
</evidence>
<dbReference type="Proteomes" id="UP001065298">
    <property type="component" value="Chromosome 7"/>
</dbReference>
<sequence>MSTEGLLEPVPGVEPTKGGIYLWRYVPSVAAAAIFLLLFLGSFLYTSWKIWKTRAYFCIVFAVGCFMEMVGYGVRAGARNKTGKLMPFCVQNMFILVAPALFAASIYMTLGRIIRSVRAERHSMIKPSKLTKIFVFGDVLSFMVQGGGGGMSVIQNQGVAKWAGRIVIIGLMIQIIAFGLFCVVAVVFHRRMKRAPTAASIGSLVPWESTLYMLYGVSILIMIRSIFRVVEYAQGYTGYALSHEWTLYVFDALLMWIVTVIFAWRFASQLDAGLSSSSDDVGLNYSPQK</sequence>
<name>A0ACC0QQG3_9HYPO</name>
<evidence type="ECO:0000313" key="1">
    <source>
        <dbReference type="EMBL" id="KAI8663325.1"/>
    </source>
</evidence>
<comment type="caution">
    <text evidence="1">The sequence shown here is derived from an EMBL/GenBank/DDBJ whole genome shotgun (WGS) entry which is preliminary data.</text>
</comment>
<gene>
    <name evidence="1" type="ORF">NCS57_00933100</name>
</gene>
<dbReference type="EMBL" id="CM046509">
    <property type="protein sequence ID" value="KAI8663325.1"/>
    <property type="molecule type" value="Genomic_DNA"/>
</dbReference>
<keyword evidence="2" id="KW-1185">Reference proteome</keyword>
<proteinExistence type="predicted"/>
<organism evidence="1 2">
    <name type="scientific">Fusarium keratoplasticum</name>
    <dbReference type="NCBI Taxonomy" id="1328300"/>
    <lineage>
        <taxon>Eukaryota</taxon>
        <taxon>Fungi</taxon>
        <taxon>Dikarya</taxon>
        <taxon>Ascomycota</taxon>
        <taxon>Pezizomycotina</taxon>
        <taxon>Sordariomycetes</taxon>
        <taxon>Hypocreomycetidae</taxon>
        <taxon>Hypocreales</taxon>
        <taxon>Nectriaceae</taxon>
        <taxon>Fusarium</taxon>
        <taxon>Fusarium solani species complex</taxon>
    </lineage>
</organism>
<reference evidence="1" key="1">
    <citation type="submission" date="2022-06" db="EMBL/GenBank/DDBJ databases">
        <title>Fusarium solani species complex genomes reveal bases of compartmentalisation and animal pathogenesis.</title>
        <authorList>
            <person name="Tsai I.J."/>
        </authorList>
    </citation>
    <scope>NUCLEOTIDE SEQUENCE</scope>
    <source>
        <strain evidence="1">Fu6.1</strain>
    </source>
</reference>
<accession>A0ACC0QQG3</accession>